<organism evidence="3 4">
    <name type="scientific">Miscanthus lutarioriparius</name>
    <dbReference type="NCBI Taxonomy" id="422564"/>
    <lineage>
        <taxon>Eukaryota</taxon>
        <taxon>Viridiplantae</taxon>
        <taxon>Streptophyta</taxon>
        <taxon>Embryophyta</taxon>
        <taxon>Tracheophyta</taxon>
        <taxon>Spermatophyta</taxon>
        <taxon>Magnoliopsida</taxon>
        <taxon>Liliopsida</taxon>
        <taxon>Poales</taxon>
        <taxon>Poaceae</taxon>
        <taxon>PACMAD clade</taxon>
        <taxon>Panicoideae</taxon>
        <taxon>Andropogonodae</taxon>
        <taxon>Andropogoneae</taxon>
        <taxon>Saccharinae</taxon>
        <taxon>Miscanthus</taxon>
    </lineage>
</organism>
<gene>
    <name evidence="3" type="ORF">NCGR_LOCUS41943</name>
</gene>
<feature type="domain" description="Rhamnogalacturonan lyase" evidence="2">
    <location>
        <begin position="7"/>
        <end position="39"/>
    </location>
</feature>
<dbReference type="InterPro" id="IPR008979">
    <property type="entry name" value="Galactose-bd-like_sf"/>
</dbReference>
<dbReference type="InterPro" id="IPR029411">
    <property type="entry name" value="RG-lyase_III"/>
</dbReference>
<dbReference type="CDD" id="cd10317">
    <property type="entry name" value="RGL4_C"/>
    <property type="match status" value="1"/>
</dbReference>
<feature type="domain" description="Rhamnogalacturonan lyase" evidence="1">
    <location>
        <begin position="54"/>
        <end position="242"/>
    </location>
</feature>
<dbReference type="Gene3D" id="2.60.120.260">
    <property type="entry name" value="Galactose-binding domain-like"/>
    <property type="match status" value="1"/>
</dbReference>
<sequence>MTSPRNIGGVRAGVYSLYAWVPGVYVHTSTLTVTAGRAVHLGDLVFVPPRSGATLWEIGVPDRTAAEFFVPDAGPRYANNKLFLGKDRYRQYGLWERCAEVYPRSDPVFTVGHSHHSKDWFFAHVTRKVGNRYVPTTRQIRFDLGRVAADGNYTLRIAVAAAQLSRLQVRVNGRVAREAVFSTPEFGNSNAIARHGIHGGVQWSFEFPIRGYLLRQGENSISITQTMAFGPFLGVMYDYLRLEGPPPA</sequence>
<evidence type="ECO:0000259" key="2">
    <source>
        <dbReference type="Pfam" id="PF14686"/>
    </source>
</evidence>
<dbReference type="InterPro" id="IPR029413">
    <property type="entry name" value="RG-lyase_II"/>
</dbReference>
<dbReference type="Pfam" id="PF14686">
    <property type="entry name" value="fn3_3"/>
    <property type="match status" value="1"/>
</dbReference>
<proteinExistence type="predicted"/>
<keyword evidence="4" id="KW-1185">Reference proteome</keyword>
<dbReference type="Pfam" id="PF14683">
    <property type="entry name" value="CBM-like"/>
    <property type="match status" value="1"/>
</dbReference>
<comment type="caution">
    <text evidence="3">The sequence shown here is derived from an EMBL/GenBank/DDBJ whole genome shotgun (WGS) entry which is preliminary data.</text>
</comment>
<dbReference type="PANTHER" id="PTHR32018:SF23">
    <property type="entry name" value="RHAMNOGALACTURONAN ENDOLYASE"/>
    <property type="match status" value="1"/>
</dbReference>
<dbReference type="PANTHER" id="PTHR32018">
    <property type="entry name" value="RHAMNOGALACTURONATE LYASE FAMILY PROTEIN"/>
    <property type="match status" value="1"/>
</dbReference>
<dbReference type="SUPFAM" id="SSF49785">
    <property type="entry name" value="Galactose-binding domain-like"/>
    <property type="match status" value="1"/>
</dbReference>
<reference evidence="3" key="1">
    <citation type="submission" date="2020-10" db="EMBL/GenBank/DDBJ databases">
        <authorList>
            <person name="Han B."/>
            <person name="Lu T."/>
            <person name="Zhao Q."/>
            <person name="Huang X."/>
            <person name="Zhao Y."/>
        </authorList>
    </citation>
    <scope>NUCLEOTIDE SEQUENCE</scope>
</reference>
<evidence type="ECO:0000313" key="4">
    <source>
        <dbReference type="Proteomes" id="UP000604825"/>
    </source>
</evidence>
<dbReference type="EMBL" id="CAJGYO010000010">
    <property type="protein sequence ID" value="CAD6258471.1"/>
    <property type="molecule type" value="Genomic_DNA"/>
</dbReference>
<evidence type="ECO:0000259" key="1">
    <source>
        <dbReference type="Pfam" id="PF14683"/>
    </source>
</evidence>
<evidence type="ECO:0008006" key="5">
    <source>
        <dbReference type="Google" id="ProtNLM"/>
    </source>
</evidence>
<name>A0A811QGZ7_9POAL</name>
<evidence type="ECO:0000313" key="3">
    <source>
        <dbReference type="EMBL" id="CAD6258471.1"/>
    </source>
</evidence>
<dbReference type="Proteomes" id="UP000604825">
    <property type="component" value="Unassembled WGS sequence"/>
</dbReference>
<accession>A0A811QGZ7</accession>
<protein>
    <recommendedName>
        <fullName evidence="5">Rhamnogalacturonan lyase domain-containing protein</fullName>
    </recommendedName>
</protein>
<dbReference type="InterPro" id="IPR051850">
    <property type="entry name" value="Polysacch_Lyase_4"/>
</dbReference>
<dbReference type="OrthoDB" id="2130367at2759"/>
<dbReference type="AlphaFoldDB" id="A0A811QGZ7"/>